<evidence type="ECO:0000256" key="2">
    <source>
        <dbReference type="SAM" id="SignalP"/>
    </source>
</evidence>
<proteinExistence type="predicted"/>
<keyword evidence="2" id="KW-0732">Signal</keyword>
<sequence>MKLVLVLLLIVLCISNGQYNQGGYKPYGSQQGARGGQPGGSQMYRSPGAGARPQPAPAVPTASAQSNDRSVGMSYQSPPQNNQDPSELIQAMILFYLEEMKEIHLDRYETEDGVLTNFNMHITPPNKGDLKFQFKEADGSLTFLLKGLSVRIDTDADLHNGAIKGSFKVSVDKLDVDLKTNPTKVGWDEAMRIQYSMHLKDADIKIDVVALNDNDMVPPEFQQGMLQFESSFKVAASDAMNNAFRQKTQDTINRFLDQMSTSYSIPKFNDYKTSAQVMIQSYALSPRLGDRNSLIVDFDTKSNLVGSNSRSVKDSLRSGSRFLQKSSENQLEMTRASINDDKHHVLIAPHMVSGVLANLGSGVTSYKLEDQANLQSKVKKYFGNDVELECSPHENEYPTYKASGNTIIGEQMVKCSLHPRGFKFDSLFDIDLKLNFHIHPEVDQDGKSLKAEFGKIQATQISTHDKRMEVQTTLSDKMDQRQMMPFAPEFGIQELLRNVNSKIQGNTQGTLDKFVSMIGTNNLIDIEELEKNLMPAPMRLPLPVGYKLSNPSVQIHSNGVFDISGGLIAE</sequence>
<evidence type="ECO:0000313" key="3">
    <source>
        <dbReference type="EMBL" id="CAE0358356.1"/>
    </source>
</evidence>
<protein>
    <submittedName>
        <fullName evidence="3">Uncharacterized protein</fullName>
    </submittedName>
</protein>
<feature type="region of interest" description="Disordered" evidence="1">
    <location>
        <begin position="29"/>
        <end position="84"/>
    </location>
</feature>
<feature type="compositionally biased region" description="Polar residues" evidence="1">
    <location>
        <begin position="62"/>
        <end position="84"/>
    </location>
</feature>
<name>A0A7S3NG50_9SPIT</name>
<feature type="signal peptide" evidence="2">
    <location>
        <begin position="1"/>
        <end position="17"/>
    </location>
</feature>
<organism evidence="3">
    <name type="scientific">Euplotes harpa</name>
    <dbReference type="NCBI Taxonomy" id="151035"/>
    <lineage>
        <taxon>Eukaryota</taxon>
        <taxon>Sar</taxon>
        <taxon>Alveolata</taxon>
        <taxon>Ciliophora</taxon>
        <taxon>Intramacronucleata</taxon>
        <taxon>Spirotrichea</taxon>
        <taxon>Hypotrichia</taxon>
        <taxon>Euplotida</taxon>
        <taxon>Euplotidae</taxon>
        <taxon>Euplotes</taxon>
    </lineage>
</organism>
<dbReference type="AlphaFoldDB" id="A0A7S3NG50"/>
<evidence type="ECO:0000256" key="1">
    <source>
        <dbReference type="SAM" id="MobiDB-lite"/>
    </source>
</evidence>
<gene>
    <name evidence="3" type="ORF">EHAR0213_LOCUS17279</name>
</gene>
<dbReference type="EMBL" id="HBII01041252">
    <property type="protein sequence ID" value="CAE0358356.1"/>
    <property type="molecule type" value="Transcribed_RNA"/>
</dbReference>
<reference evidence="3" key="1">
    <citation type="submission" date="2021-01" db="EMBL/GenBank/DDBJ databases">
        <authorList>
            <person name="Corre E."/>
            <person name="Pelletier E."/>
            <person name="Niang G."/>
            <person name="Scheremetjew M."/>
            <person name="Finn R."/>
            <person name="Kale V."/>
            <person name="Holt S."/>
            <person name="Cochrane G."/>
            <person name="Meng A."/>
            <person name="Brown T."/>
            <person name="Cohen L."/>
        </authorList>
    </citation>
    <scope>NUCLEOTIDE SEQUENCE</scope>
    <source>
        <strain evidence="3">FSP1.4</strain>
    </source>
</reference>
<feature type="chain" id="PRO_5031409798" evidence="2">
    <location>
        <begin position="18"/>
        <end position="570"/>
    </location>
</feature>
<accession>A0A7S3NG50</accession>